<gene>
    <name evidence="1" type="primary">g5389</name>
    <name evidence="1" type="ORF">VP750_LOCUS4610</name>
</gene>
<reference evidence="1 2" key="1">
    <citation type="submission" date="2024-06" db="EMBL/GenBank/DDBJ databases">
        <authorList>
            <person name="Kraege A."/>
            <person name="Thomma B."/>
        </authorList>
    </citation>
    <scope>NUCLEOTIDE SEQUENCE [LARGE SCALE GENOMIC DNA]</scope>
</reference>
<dbReference type="EMBL" id="CAXHTA020000007">
    <property type="protein sequence ID" value="CAL5222951.1"/>
    <property type="molecule type" value="Genomic_DNA"/>
</dbReference>
<organism evidence="1 2">
    <name type="scientific">Coccomyxa viridis</name>
    <dbReference type="NCBI Taxonomy" id="1274662"/>
    <lineage>
        <taxon>Eukaryota</taxon>
        <taxon>Viridiplantae</taxon>
        <taxon>Chlorophyta</taxon>
        <taxon>core chlorophytes</taxon>
        <taxon>Trebouxiophyceae</taxon>
        <taxon>Trebouxiophyceae incertae sedis</taxon>
        <taxon>Coccomyxaceae</taxon>
        <taxon>Coccomyxa</taxon>
    </lineage>
</organism>
<sequence>MRSTEFRYCGRIPSCFRVPHFLLRLKLKTSEVSTPCSARNPGLRGLPERGVGSCELQGVSSAFLAILQAQRVVRIKALGAQL</sequence>
<protein>
    <submittedName>
        <fullName evidence="1">G5389 protein</fullName>
    </submittedName>
</protein>
<proteinExistence type="predicted"/>
<evidence type="ECO:0000313" key="2">
    <source>
        <dbReference type="Proteomes" id="UP001497392"/>
    </source>
</evidence>
<accession>A0ABP1FV88</accession>
<dbReference type="Proteomes" id="UP001497392">
    <property type="component" value="Unassembled WGS sequence"/>
</dbReference>
<evidence type="ECO:0000313" key="1">
    <source>
        <dbReference type="EMBL" id="CAL5222951.1"/>
    </source>
</evidence>
<name>A0ABP1FV88_9CHLO</name>
<keyword evidence="2" id="KW-1185">Reference proteome</keyword>
<comment type="caution">
    <text evidence="1">The sequence shown here is derived from an EMBL/GenBank/DDBJ whole genome shotgun (WGS) entry which is preliminary data.</text>
</comment>